<dbReference type="EMBL" id="CP042914">
    <property type="protein sequence ID" value="QEG41189.1"/>
    <property type="molecule type" value="Genomic_DNA"/>
</dbReference>
<dbReference type="GO" id="GO:0003839">
    <property type="term" value="F:gamma-glutamylcyclotransferase activity"/>
    <property type="evidence" value="ECO:0007669"/>
    <property type="project" value="InterPro"/>
</dbReference>
<dbReference type="PANTHER" id="PTHR12935">
    <property type="entry name" value="GAMMA-GLUTAMYLCYCLOTRANSFERASE"/>
    <property type="match status" value="1"/>
</dbReference>
<reference evidence="4 5" key="1">
    <citation type="submission" date="2019-08" db="EMBL/GenBank/DDBJ databases">
        <title>Deep-cultivation of Planctomycetes and their phenomic and genomic characterization uncovers novel biology.</title>
        <authorList>
            <person name="Wiegand S."/>
            <person name="Jogler M."/>
            <person name="Boedeker C."/>
            <person name="Pinto D."/>
            <person name="Vollmers J."/>
            <person name="Rivas-Marin E."/>
            <person name="Kohn T."/>
            <person name="Peeters S.H."/>
            <person name="Heuer A."/>
            <person name="Rast P."/>
            <person name="Oberbeckmann S."/>
            <person name="Bunk B."/>
            <person name="Jeske O."/>
            <person name="Meyerdierks A."/>
            <person name="Storesund J.E."/>
            <person name="Kallscheuer N."/>
            <person name="Luecker S."/>
            <person name="Lage O.M."/>
            <person name="Pohl T."/>
            <person name="Merkel B.J."/>
            <person name="Hornburger P."/>
            <person name="Mueller R.-W."/>
            <person name="Bruemmer F."/>
            <person name="Labrenz M."/>
            <person name="Spormann A.M."/>
            <person name="Op den Camp H."/>
            <person name="Overmann J."/>
            <person name="Amann R."/>
            <person name="Jetten M.S.M."/>
            <person name="Mascher T."/>
            <person name="Medema M.H."/>
            <person name="Devos D.P."/>
            <person name="Kaster A.-K."/>
            <person name="Ovreas L."/>
            <person name="Rohde M."/>
            <person name="Galperin M.Y."/>
            <person name="Jogler C."/>
        </authorList>
    </citation>
    <scope>NUCLEOTIDE SEQUENCE [LARGE SCALE GENOMIC DNA]</scope>
    <source>
        <strain evidence="4 5">UC8</strain>
    </source>
</reference>
<dbReference type="SUPFAM" id="SSF110857">
    <property type="entry name" value="Gamma-glutamyl cyclotransferase-like"/>
    <property type="match status" value="1"/>
</dbReference>
<dbReference type="InterPro" id="IPR017939">
    <property type="entry name" value="G-Glutamylcylcotransferase"/>
</dbReference>
<dbReference type="PANTHER" id="PTHR12935:SF0">
    <property type="entry name" value="GAMMA-GLUTAMYLCYCLOTRANSFERASE"/>
    <property type="match status" value="1"/>
</dbReference>
<evidence type="ECO:0000256" key="3">
    <source>
        <dbReference type="PIRSR" id="PIRSR617939-2"/>
    </source>
</evidence>
<dbReference type="RefSeq" id="WP_068139278.1">
    <property type="nucleotide sequence ID" value="NZ_CP042914.1"/>
</dbReference>
<name>A0A5B9QTB9_9BACT</name>
<organism evidence="4 5">
    <name type="scientific">Roseimaritima ulvae</name>
    <dbReference type="NCBI Taxonomy" id="980254"/>
    <lineage>
        <taxon>Bacteria</taxon>
        <taxon>Pseudomonadati</taxon>
        <taxon>Planctomycetota</taxon>
        <taxon>Planctomycetia</taxon>
        <taxon>Pirellulales</taxon>
        <taxon>Pirellulaceae</taxon>
        <taxon>Roseimaritima</taxon>
    </lineage>
</organism>
<evidence type="ECO:0008006" key="6">
    <source>
        <dbReference type="Google" id="ProtNLM"/>
    </source>
</evidence>
<gene>
    <name evidence="4" type="ORF">UC8_32080</name>
</gene>
<dbReference type="InterPro" id="IPR036568">
    <property type="entry name" value="GGCT-like_sf"/>
</dbReference>
<sequence>MSTFDHFAYGSNLSTSRLRARCPSARPLGVGYVVGRQLRFHKQGVDGTGKADAFYTGEHTDILWGVIYRSALEEKPILDACESLGDGYQHATVEVRLADRVVSTFLYQAMPHRIDAALQPADWYHQHVIDGAREHALPSDYQQMIHRWGKAIYTS</sequence>
<protein>
    <recommendedName>
        <fullName evidence="6">AIG2-like family protein</fullName>
    </recommendedName>
</protein>
<dbReference type="Proteomes" id="UP000325286">
    <property type="component" value="Chromosome"/>
</dbReference>
<dbReference type="OrthoDB" id="158990at2"/>
<evidence type="ECO:0000313" key="5">
    <source>
        <dbReference type="Proteomes" id="UP000325286"/>
    </source>
</evidence>
<accession>A0A5B9QTB9</accession>
<dbReference type="Pfam" id="PF13772">
    <property type="entry name" value="AIG2_2"/>
    <property type="match status" value="1"/>
</dbReference>
<keyword evidence="1" id="KW-0456">Lyase</keyword>
<dbReference type="CDD" id="cd06661">
    <property type="entry name" value="GGCT_like"/>
    <property type="match status" value="1"/>
</dbReference>
<evidence type="ECO:0000256" key="1">
    <source>
        <dbReference type="ARBA" id="ARBA00023239"/>
    </source>
</evidence>
<dbReference type="InterPro" id="IPR013024">
    <property type="entry name" value="GGCT-like"/>
</dbReference>
<keyword evidence="5" id="KW-1185">Reference proteome</keyword>
<feature type="active site" description="Proton acceptor" evidence="2">
    <location>
        <position position="82"/>
    </location>
</feature>
<evidence type="ECO:0000256" key="2">
    <source>
        <dbReference type="PIRSR" id="PIRSR617939-1"/>
    </source>
</evidence>
<feature type="binding site" evidence="3">
    <location>
        <position position="124"/>
    </location>
    <ligand>
        <name>substrate</name>
    </ligand>
</feature>
<dbReference type="AlphaFoldDB" id="A0A5B9QTB9"/>
<proteinExistence type="predicted"/>
<dbReference type="Gene3D" id="3.10.490.10">
    <property type="entry name" value="Gamma-glutamyl cyclotransferase-like"/>
    <property type="match status" value="1"/>
</dbReference>
<evidence type="ECO:0000313" key="4">
    <source>
        <dbReference type="EMBL" id="QEG41189.1"/>
    </source>
</evidence>
<dbReference type="KEGG" id="rul:UC8_32080"/>